<dbReference type="AlphaFoldDB" id="A0A0B7MR37"/>
<keyword evidence="1" id="KW-0472">Membrane</keyword>
<protein>
    <submittedName>
        <fullName evidence="2">Uncharacterized protein</fullName>
    </submittedName>
</protein>
<evidence type="ECO:0000313" key="3">
    <source>
        <dbReference type="Proteomes" id="UP000046155"/>
    </source>
</evidence>
<reference evidence="3" key="1">
    <citation type="submission" date="2015-01" db="EMBL/GenBank/DDBJ databases">
        <authorList>
            <person name="Manzoor Shahid"/>
            <person name="Zubair Saima"/>
        </authorList>
    </citation>
    <scope>NUCLEOTIDE SEQUENCE [LARGE SCALE GENOMIC DNA]</scope>
    <source>
        <strain evidence="3">Sp3</strain>
    </source>
</reference>
<evidence type="ECO:0000256" key="1">
    <source>
        <dbReference type="SAM" id="Phobius"/>
    </source>
</evidence>
<keyword evidence="1" id="KW-1133">Transmembrane helix</keyword>
<gene>
    <name evidence="2" type="ORF">SSCH_90050</name>
</gene>
<evidence type="ECO:0000313" key="2">
    <source>
        <dbReference type="EMBL" id="CEO90481.1"/>
    </source>
</evidence>
<name>A0A0B7MR37_9FIRM</name>
<keyword evidence="1" id="KW-0812">Transmembrane</keyword>
<keyword evidence="3" id="KW-1185">Reference proteome</keyword>
<organism evidence="2 3">
    <name type="scientific">Syntrophaceticus schinkii</name>
    <dbReference type="NCBI Taxonomy" id="499207"/>
    <lineage>
        <taxon>Bacteria</taxon>
        <taxon>Bacillati</taxon>
        <taxon>Bacillota</taxon>
        <taxon>Clostridia</taxon>
        <taxon>Thermoanaerobacterales</taxon>
        <taxon>Thermoanaerobacterales Family III. Incertae Sedis</taxon>
        <taxon>Syntrophaceticus</taxon>
    </lineage>
</organism>
<sequence>MNVIVILAIFLIPAGLMWLVENYSQGTAYNLLTRVLSSPDWFQAVVSGVVFLMIFTVSLAGSLMIYENKDIS</sequence>
<dbReference type="EMBL" id="CDRZ01000291">
    <property type="protein sequence ID" value="CEO90481.1"/>
    <property type="molecule type" value="Genomic_DNA"/>
</dbReference>
<proteinExistence type="predicted"/>
<accession>A0A0B7MR37</accession>
<dbReference type="Proteomes" id="UP000046155">
    <property type="component" value="Unassembled WGS sequence"/>
</dbReference>
<feature type="transmembrane region" description="Helical" evidence="1">
    <location>
        <begin position="41"/>
        <end position="66"/>
    </location>
</feature>